<dbReference type="EMBL" id="BSNF01000008">
    <property type="protein sequence ID" value="GLQ07522.1"/>
    <property type="molecule type" value="Genomic_DNA"/>
</dbReference>
<evidence type="ECO:0000313" key="2">
    <source>
        <dbReference type="Proteomes" id="UP001161409"/>
    </source>
</evidence>
<reference evidence="1" key="1">
    <citation type="journal article" date="2014" name="Int. J. Syst. Evol. Microbiol.">
        <title>Complete genome of a new Firmicutes species belonging to the dominant human colonic microbiota ('Ruminococcus bicirculans') reveals two chromosomes and a selective capacity to utilize plant glucans.</title>
        <authorList>
            <consortium name="NISC Comparative Sequencing Program"/>
            <person name="Wegmann U."/>
            <person name="Louis P."/>
            <person name="Goesmann A."/>
            <person name="Henrissat B."/>
            <person name="Duncan S.H."/>
            <person name="Flint H.J."/>
        </authorList>
    </citation>
    <scope>NUCLEOTIDE SEQUENCE</scope>
    <source>
        <strain evidence="1">NBRC 103408</strain>
    </source>
</reference>
<name>A0ABQ5U5Y9_9PROT</name>
<gene>
    <name evidence="1" type="ORF">GCM10007924_27430</name>
</gene>
<dbReference type="SUPFAM" id="SSF47413">
    <property type="entry name" value="lambda repressor-like DNA-binding domains"/>
    <property type="match status" value="1"/>
</dbReference>
<protein>
    <recommendedName>
        <fullName evidence="3">HTH cro/C1-type domain-containing protein</fullName>
    </recommendedName>
</protein>
<evidence type="ECO:0000313" key="1">
    <source>
        <dbReference type="EMBL" id="GLQ07522.1"/>
    </source>
</evidence>
<sequence>MSEIGKKKTELGAALGLPPSRITDIIKGRRRIQSHEIPELSLFLDLSQNFILQKIRLDQNESPGIPPGRTESIPVVGQISDDFGSYRLWQQEDQYEISLPRSGIAPNEAKFAIEESVTSDFPGYTLYICLHPLSGCQETAVSGQKARPDKQKEKSWLVQEQQGLVARIIGKYEEYC</sequence>
<accession>A0ABQ5U5Y9</accession>
<comment type="caution">
    <text evidence="1">The sequence shown here is derived from an EMBL/GenBank/DDBJ whole genome shotgun (WGS) entry which is preliminary data.</text>
</comment>
<dbReference type="InterPro" id="IPR010982">
    <property type="entry name" value="Lambda_DNA-bd_dom_sf"/>
</dbReference>
<dbReference type="Proteomes" id="UP001161409">
    <property type="component" value="Unassembled WGS sequence"/>
</dbReference>
<dbReference type="Gene3D" id="1.10.260.40">
    <property type="entry name" value="lambda repressor-like DNA-binding domains"/>
    <property type="match status" value="1"/>
</dbReference>
<keyword evidence="2" id="KW-1185">Reference proteome</keyword>
<organism evidence="1 2">
    <name type="scientific">Sneathiella chinensis</name>
    <dbReference type="NCBI Taxonomy" id="349750"/>
    <lineage>
        <taxon>Bacteria</taxon>
        <taxon>Pseudomonadati</taxon>
        <taxon>Pseudomonadota</taxon>
        <taxon>Alphaproteobacteria</taxon>
        <taxon>Sneathiellales</taxon>
        <taxon>Sneathiellaceae</taxon>
        <taxon>Sneathiella</taxon>
    </lineage>
</organism>
<reference evidence="1" key="2">
    <citation type="submission" date="2023-01" db="EMBL/GenBank/DDBJ databases">
        <title>Draft genome sequence of Sneathiella chinensis strain NBRC 103408.</title>
        <authorList>
            <person name="Sun Q."/>
            <person name="Mori K."/>
        </authorList>
    </citation>
    <scope>NUCLEOTIDE SEQUENCE</scope>
    <source>
        <strain evidence="1">NBRC 103408</strain>
    </source>
</reference>
<proteinExistence type="predicted"/>
<evidence type="ECO:0008006" key="3">
    <source>
        <dbReference type="Google" id="ProtNLM"/>
    </source>
</evidence>